<dbReference type="Gene3D" id="3.30.70.2740">
    <property type="match status" value="1"/>
</dbReference>
<dbReference type="PANTHER" id="PTHR43716:SF1">
    <property type="entry name" value="D-2-HYDROXYGLUTARATE DEHYDROGENASE, MITOCHONDRIAL"/>
    <property type="match status" value="1"/>
</dbReference>
<dbReference type="AlphaFoldDB" id="A0A1Y2CIV0"/>
<comment type="similarity">
    <text evidence="2">Belongs to the FAD-binding oxidoreductase/transferase type 4 family.</text>
</comment>
<comment type="catalytic activity">
    <reaction evidence="7">
        <text>(R)-lactate + 2 Fe(III)-[cytochrome c] = 2 Fe(II)-[cytochrome c] + pyruvate + 2 H(+)</text>
        <dbReference type="Rhea" id="RHEA:13521"/>
        <dbReference type="Rhea" id="RHEA-COMP:10350"/>
        <dbReference type="Rhea" id="RHEA-COMP:14399"/>
        <dbReference type="ChEBI" id="CHEBI:15361"/>
        <dbReference type="ChEBI" id="CHEBI:15378"/>
        <dbReference type="ChEBI" id="CHEBI:16004"/>
        <dbReference type="ChEBI" id="CHEBI:29033"/>
        <dbReference type="ChEBI" id="CHEBI:29034"/>
        <dbReference type="EC" id="1.1.2.4"/>
    </reaction>
</comment>
<dbReference type="PROSITE" id="PS51387">
    <property type="entry name" value="FAD_PCMH"/>
    <property type="match status" value="1"/>
</dbReference>
<dbReference type="Gene3D" id="3.30.465.10">
    <property type="match status" value="1"/>
</dbReference>
<dbReference type="InterPro" id="IPR006094">
    <property type="entry name" value="Oxid_FAD_bind_N"/>
</dbReference>
<dbReference type="InterPro" id="IPR016171">
    <property type="entry name" value="Vanillyl_alc_oxidase_C-sub2"/>
</dbReference>
<dbReference type="PANTHER" id="PTHR43716">
    <property type="entry name" value="D-2-HYDROXYGLUTARATE DEHYDROGENASE, MITOCHONDRIAL"/>
    <property type="match status" value="1"/>
</dbReference>
<reference evidence="9 10" key="1">
    <citation type="submission" date="2016-07" db="EMBL/GenBank/DDBJ databases">
        <title>Pervasive Adenine N6-methylation of Active Genes in Fungi.</title>
        <authorList>
            <consortium name="DOE Joint Genome Institute"/>
            <person name="Mondo S.J."/>
            <person name="Dannebaum R.O."/>
            <person name="Kuo R.C."/>
            <person name="Labutti K."/>
            <person name="Haridas S."/>
            <person name="Kuo A."/>
            <person name="Salamov A."/>
            <person name="Ahrendt S.R."/>
            <person name="Lipzen A."/>
            <person name="Sullivan W."/>
            <person name="Andreopoulos W.B."/>
            <person name="Clum A."/>
            <person name="Lindquist E."/>
            <person name="Daum C."/>
            <person name="Ramamoorthy G.K."/>
            <person name="Gryganskyi A."/>
            <person name="Culley D."/>
            <person name="Magnuson J.K."/>
            <person name="James T.Y."/>
            <person name="O'Malley M.A."/>
            <person name="Stajich J.E."/>
            <person name="Spatafora J.W."/>
            <person name="Visel A."/>
            <person name="Grigoriev I.V."/>
        </authorList>
    </citation>
    <scope>NUCLEOTIDE SEQUENCE [LARGE SCALE GENOMIC DNA]</scope>
    <source>
        <strain evidence="9 10">JEL800</strain>
    </source>
</reference>
<dbReference type="EC" id="1.1.2.4" evidence="6"/>
<dbReference type="InterPro" id="IPR036318">
    <property type="entry name" value="FAD-bd_PCMH-like_sf"/>
</dbReference>
<dbReference type="FunFam" id="3.30.43.10:FF:000002">
    <property type="entry name" value="D-2-hydroxyglutarate dehydrogenase, mitochondrial"/>
    <property type="match status" value="1"/>
</dbReference>
<evidence type="ECO:0000256" key="5">
    <source>
        <dbReference type="ARBA" id="ARBA00023002"/>
    </source>
</evidence>
<dbReference type="OrthoDB" id="5332616at2759"/>
<dbReference type="InterPro" id="IPR016169">
    <property type="entry name" value="FAD-bd_PCMH_sub2"/>
</dbReference>
<dbReference type="FunFam" id="3.30.465.10:FF:000001">
    <property type="entry name" value="D-2-hydroxyglutarate dehydrogenase, mitochondrial"/>
    <property type="match status" value="1"/>
</dbReference>
<dbReference type="InterPro" id="IPR016164">
    <property type="entry name" value="FAD-linked_Oxase-like_C"/>
</dbReference>
<dbReference type="Gene3D" id="3.30.43.10">
    <property type="entry name" value="Uridine Diphospho-n-acetylenolpyruvylglucosamine Reductase, domain 2"/>
    <property type="match status" value="1"/>
</dbReference>
<dbReference type="InterPro" id="IPR016167">
    <property type="entry name" value="FAD-bd_PCMH_sub1"/>
</dbReference>
<sequence length="532" mass="57655">MSSLLRRLGSATAPLRLVTAATITKQVALAPTFSRLSVAQTNRAYSSGKKLTEEDVKVFREILKEAGPVSVLTDSADVEGFNEDWMRKFRGQSQLVLKPKTTQQVSEILKYANQRQLAVVTQGGNTGLVGGSVPVFDEIVLSTSNMNSIQSFDETAGILTCQAGCILEVLDGWLAEKGYAMPLDLGAKGTCQIGGNVATNAGGLRLLRYGSLHGTVLSMEIVKADGTIMKLGQPLRKDNTGYDLKHLFIGSEGTLGVITSVSILTPRKPTAVNVAVLALPDFAAVQKAFKLARTNLTEILSAFEFWDSACASLVLTHIANARNPFDSEAPHPFYVLIETSGSNTEHDTEKLSAYLDTLFESSVATDGVLAESETQRQQLWAFRESIPEACAKDGAGGNLKYDISVPVEQIYEIVPVMRKRLEAKGLYDAIENVGEKRTGRVVGFGHFGDGNLHLNITGAAWDKDVEDTVEPFVYEWVQSNDGSISAEHGLGVMKAPYIGYSKSPEAVAAMHEIKKMWDPKGILNPYKFLPSN</sequence>
<comment type="caution">
    <text evidence="9">The sequence shown here is derived from an EMBL/GenBank/DDBJ whole genome shotgun (WGS) entry which is preliminary data.</text>
</comment>
<feature type="domain" description="FAD-binding PCMH-type" evidence="8">
    <location>
        <begin position="89"/>
        <end position="268"/>
    </location>
</feature>
<evidence type="ECO:0000256" key="7">
    <source>
        <dbReference type="ARBA" id="ARBA00051436"/>
    </source>
</evidence>
<keyword evidence="3" id="KW-0285">Flavoprotein</keyword>
<dbReference type="InterPro" id="IPR016166">
    <property type="entry name" value="FAD-bd_PCMH"/>
</dbReference>
<dbReference type="Gene3D" id="3.30.70.2190">
    <property type="match status" value="1"/>
</dbReference>
<gene>
    <name evidence="9" type="ORF">BCR33DRAFT_715366</name>
</gene>
<dbReference type="Pfam" id="PF02913">
    <property type="entry name" value="FAD-oxidase_C"/>
    <property type="match status" value="1"/>
</dbReference>
<organism evidence="9 10">
    <name type="scientific">Rhizoclosmatium globosum</name>
    <dbReference type="NCBI Taxonomy" id="329046"/>
    <lineage>
        <taxon>Eukaryota</taxon>
        <taxon>Fungi</taxon>
        <taxon>Fungi incertae sedis</taxon>
        <taxon>Chytridiomycota</taxon>
        <taxon>Chytridiomycota incertae sedis</taxon>
        <taxon>Chytridiomycetes</taxon>
        <taxon>Chytridiales</taxon>
        <taxon>Chytriomycetaceae</taxon>
        <taxon>Rhizoclosmatium</taxon>
    </lineage>
</organism>
<evidence type="ECO:0000313" key="9">
    <source>
        <dbReference type="EMBL" id="ORY46978.1"/>
    </source>
</evidence>
<dbReference type="EMBL" id="MCGO01000015">
    <property type="protein sequence ID" value="ORY46978.1"/>
    <property type="molecule type" value="Genomic_DNA"/>
</dbReference>
<evidence type="ECO:0000256" key="6">
    <source>
        <dbReference type="ARBA" id="ARBA00038897"/>
    </source>
</evidence>
<name>A0A1Y2CIV0_9FUNG</name>
<dbReference type="FunFam" id="3.30.70.2740:FF:000002">
    <property type="entry name" value="D-2-hydroxyglutarate dehydrogenase mitochondrial"/>
    <property type="match status" value="1"/>
</dbReference>
<evidence type="ECO:0000256" key="1">
    <source>
        <dbReference type="ARBA" id="ARBA00001974"/>
    </source>
</evidence>
<comment type="cofactor">
    <cofactor evidence="1">
        <name>FAD</name>
        <dbReference type="ChEBI" id="CHEBI:57692"/>
    </cofactor>
</comment>
<dbReference type="Gene3D" id="1.10.45.10">
    <property type="entry name" value="Vanillyl-alcohol Oxidase, Chain A, domain 4"/>
    <property type="match status" value="1"/>
</dbReference>
<dbReference type="SUPFAM" id="SSF55103">
    <property type="entry name" value="FAD-linked oxidases, C-terminal domain"/>
    <property type="match status" value="1"/>
</dbReference>
<dbReference type="FunFam" id="3.30.70.2190:FF:000001">
    <property type="entry name" value="D-2-hydroxyglutarate dehydrogenase mitochondrial"/>
    <property type="match status" value="1"/>
</dbReference>
<dbReference type="FunFam" id="1.10.45.10:FF:000001">
    <property type="entry name" value="D-lactate dehydrogenase mitochondrial"/>
    <property type="match status" value="1"/>
</dbReference>
<dbReference type="Proteomes" id="UP000193642">
    <property type="component" value="Unassembled WGS sequence"/>
</dbReference>
<protein>
    <recommendedName>
        <fullName evidence="6">D-lactate dehydrogenase (cytochrome)</fullName>
        <ecNumber evidence="6">1.1.2.4</ecNumber>
    </recommendedName>
</protein>
<dbReference type="GO" id="GO:0071949">
    <property type="term" value="F:FAD binding"/>
    <property type="evidence" value="ECO:0007669"/>
    <property type="project" value="InterPro"/>
</dbReference>
<proteinExistence type="inferred from homology"/>
<keyword evidence="5" id="KW-0560">Oxidoreductase</keyword>
<evidence type="ECO:0000313" key="10">
    <source>
        <dbReference type="Proteomes" id="UP000193642"/>
    </source>
</evidence>
<evidence type="ECO:0000256" key="4">
    <source>
        <dbReference type="ARBA" id="ARBA00022827"/>
    </source>
</evidence>
<evidence type="ECO:0000256" key="2">
    <source>
        <dbReference type="ARBA" id="ARBA00008000"/>
    </source>
</evidence>
<keyword evidence="4" id="KW-0274">FAD</keyword>
<dbReference type="InterPro" id="IPR051264">
    <property type="entry name" value="FAD-oxidored/transferase_4"/>
</dbReference>
<dbReference type="SUPFAM" id="SSF56176">
    <property type="entry name" value="FAD-binding/transporter-associated domain-like"/>
    <property type="match status" value="1"/>
</dbReference>
<dbReference type="InterPro" id="IPR004113">
    <property type="entry name" value="FAD-bd_oxidored_4_C"/>
</dbReference>
<dbReference type="Pfam" id="PF01565">
    <property type="entry name" value="FAD_binding_4"/>
    <property type="match status" value="1"/>
</dbReference>
<dbReference type="GO" id="GO:0005739">
    <property type="term" value="C:mitochondrion"/>
    <property type="evidence" value="ECO:0007669"/>
    <property type="project" value="TreeGrafter"/>
</dbReference>
<dbReference type="GO" id="GO:0004458">
    <property type="term" value="F:D-lactate dehydrogenase (cytochrome) activity"/>
    <property type="evidence" value="ECO:0007669"/>
    <property type="project" value="UniProtKB-EC"/>
</dbReference>
<accession>A0A1Y2CIV0</accession>
<evidence type="ECO:0000259" key="8">
    <source>
        <dbReference type="PROSITE" id="PS51387"/>
    </source>
</evidence>
<evidence type="ECO:0000256" key="3">
    <source>
        <dbReference type="ARBA" id="ARBA00022630"/>
    </source>
</evidence>
<keyword evidence="10" id="KW-1185">Reference proteome</keyword>
<dbReference type="STRING" id="329046.A0A1Y2CIV0"/>